<proteinExistence type="predicted"/>
<evidence type="ECO:0000256" key="1">
    <source>
        <dbReference type="SAM" id="MobiDB-lite"/>
    </source>
</evidence>
<dbReference type="RefSeq" id="XP_016247905.1">
    <property type="nucleotide sequence ID" value="XM_016394486.1"/>
</dbReference>
<gene>
    <name evidence="2" type="ORF">PV07_07408</name>
</gene>
<dbReference type="VEuPathDB" id="FungiDB:PV07_07408"/>
<sequence>MQDPSWLIDHGAQRVRVDQPRFSTSSATRRDFKGGRPWSAGKARVGSAEGNDLQVLAWARVVARSRGGGRARTSFGRHQGLGGGSLEYASQFSKRGVELCEWHSADDLSGQEGGLMLTGAPAS</sequence>
<dbReference type="EMBL" id="KN847043">
    <property type="protein sequence ID" value="KIW27689.1"/>
    <property type="molecule type" value="Genomic_DNA"/>
</dbReference>
<name>A0A0D2CVH9_9EURO</name>
<accession>A0A0D2CVH9</accession>
<dbReference type="AlphaFoldDB" id="A0A0D2CVH9"/>
<evidence type="ECO:0000313" key="3">
    <source>
        <dbReference type="Proteomes" id="UP000054466"/>
    </source>
</evidence>
<dbReference type="Proteomes" id="UP000054466">
    <property type="component" value="Unassembled WGS sequence"/>
</dbReference>
<dbReference type="GeneID" id="27346602"/>
<dbReference type="HOGENOM" id="CLU_2015014_0_0_1"/>
<evidence type="ECO:0000313" key="2">
    <source>
        <dbReference type="EMBL" id="KIW27689.1"/>
    </source>
</evidence>
<reference evidence="2 3" key="1">
    <citation type="submission" date="2015-01" db="EMBL/GenBank/DDBJ databases">
        <title>The Genome Sequence of Cladophialophora immunda CBS83496.</title>
        <authorList>
            <consortium name="The Broad Institute Genomics Platform"/>
            <person name="Cuomo C."/>
            <person name="de Hoog S."/>
            <person name="Gorbushina A."/>
            <person name="Stielow B."/>
            <person name="Teixiera M."/>
            <person name="Abouelleil A."/>
            <person name="Chapman S.B."/>
            <person name="Priest M."/>
            <person name="Young S.K."/>
            <person name="Wortman J."/>
            <person name="Nusbaum C."/>
            <person name="Birren B."/>
        </authorList>
    </citation>
    <scope>NUCLEOTIDE SEQUENCE [LARGE SCALE GENOMIC DNA]</scope>
    <source>
        <strain evidence="2 3">CBS 83496</strain>
    </source>
</reference>
<feature type="region of interest" description="Disordered" evidence="1">
    <location>
        <begin position="17"/>
        <end position="45"/>
    </location>
</feature>
<protein>
    <submittedName>
        <fullName evidence="2">Uncharacterized protein</fullName>
    </submittedName>
</protein>
<organism evidence="2 3">
    <name type="scientific">Cladophialophora immunda</name>
    <dbReference type="NCBI Taxonomy" id="569365"/>
    <lineage>
        <taxon>Eukaryota</taxon>
        <taxon>Fungi</taxon>
        <taxon>Dikarya</taxon>
        <taxon>Ascomycota</taxon>
        <taxon>Pezizomycotina</taxon>
        <taxon>Eurotiomycetes</taxon>
        <taxon>Chaetothyriomycetidae</taxon>
        <taxon>Chaetothyriales</taxon>
        <taxon>Herpotrichiellaceae</taxon>
        <taxon>Cladophialophora</taxon>
    </lineage>
</organism>
<keyword evidence="3" id="KW-1185">Reference proteome</keyword>